<feature type="compositionally biased region" description="Polar residues" evidence="1">
    <location>
        <begin position="7"/>
        <end position="22"/>
    </location>
</feature>
<keyword evidence="3" id="KW-1185">Reference proteome</keyword>
<feature type="compositionally biased region" description="Polar residues" evidence="1">
    <location>
        <begin position="31"/>
        <end position="45"/>
    </location>
</feature>
<sequence>MFENCSAHRQSPQGSRPSTTRRSPAAASHGLGSNNTDISSAGGQQRLKNAINLGKAKMSDLLRRKESTHIEDIGVTEVNKSVELGWSLGPTSPLSPLEAFPRLQPPPASGKKRVLRALKTTQDMMISSVPVVRSPEQAEAGSTPDTPKKALPTAEKDPPMAEEDHPTTEKDPPMAEEDHPTTEKDPPMAEEDHPTTDKDPPMAETDLPMTEKELQTAEMDPPTPEKDLTTAENTPSPIISPDTGFEKITESTALPLPPELDEPSCLLDMALEQSIPDLIHQDPPDPALTHLTVGHSAGEDSSPDLLSFE</sequence>
<feature type="region of interest" description="Disordered" evidence="1">
    <location>
        <begin position="129"/>
        <end position="245"/>
    </location>
</feature>
<proteinExistence type="predicted"/>
<gene>
    <name evidence="2" type="ORF">KC01_LOCUS23054</name>
</gene>
<name>A0AAV2KVG1_KNICA</name>
<protein>
    <submittedName>
        <fullName evidence="2">Uncharacterized protein</fullName>
    </submittedName>
</protein>
<accession>A0AAV2KVG1</accession>
<feature type="region of interest" description="Disordered" evidence="1">
    <location>
        <begin position="277"/>
        <end position="309"/>
    </location>
</feature>
<dbReference type="EMBL" id="OZ035824">
    <property type="protein sequence ID" value="CAL1594058.1"/>
    <property type="molecule type" value="Genomic_DNA"/>
</dbReference>
<evidence type="ECO:0000313" key="3">
    <source>
        <dbReference type="Proteomes" id="UP001497482"/>
    </source>
</evidence>
<feature type="region of interest" description="Disordered" evidence="1">
    <location>
        <begin position="1"/>
        <end position="45"/>
    </location>
</feature>
<dbReference type="SUPFAM" id="SSF57997">
    <property type="entry name" value="Tropomyosin"/>
    <property type="match status" value="1"/>
</dbReference>
<dbReference type="Pfam" id="PF15429">
    <property type="entry name" value="DUF4628"/>
    <property type="match status" value="1"/>
</dbReference>
<dbReference type="AlphaFoldDB" id="A0AAV2KVG1"/>
<feature type="compositionally biased region" description="Basic and acidic residues" evidence="1">
    <location>
        <begin position="154"/>
        <end position="201"/>
    </location>
</feature>
<evidence type="ECO:0000313" key="2">
    <source>
        <dbReference type="EMBL" id="CAL1594058.1"/>
    </source>
</evidence>
<organism evidence="2 3">
    <name type="scientific">Knipowitschia caucasica</name>
    <name type="common">Caucasian dwarf goby</name>
    <name type="synonym">Pomatoschistus caucasicus</name>
    <dbReference type="NCBI Taxonomy" id="637954"/>
    <lineage>
        <taxon>Eukaryota</taxon>
        <taxon>Metazoa</taxon>
        <taxon>Chordata</taxon>
        <taxon>Craniata</taxon>
        <taxon>Vertebrata</taxon>
        <taxon>Euteleostomi</taxon>
        <taxon>Actinopterygii</taxon>
        <taxon>Neopterygii</taxon>
        <taxon>Teleostei</taxon>
        <taxon>Neoteleostei</taxon>
        <taxon>Acanthomorphata</taxon>
        <taxon>Gobiaria</taxon>
        <taxon>Gobiiformes</taxon>
        <taxon>Gobioidei</taxon>
        <taxon>Gobiidae</taxon>
        <taxon>Gobiinae</taxon>
        <taxon>Knipowitschia</taxon>
    </lineage>
</organism>
<dbReference type="Proteomes" id="UP001497482">
    <property type="component" value="Chromosome 2"/>
</dbReference>
<dbReference type="InterPro" id="IPR027851">
    <property type="entry name" value="DUF4628"/>
</dbReference>
<reference evidence="2 3" key="1">
    <citation type="submission" date="2024-04" db="EMBL/GenBank/DDBJ databases">
        <authorList>
            <person name="Waldvogel A.-M."/>
            <person name="Schoenle A."/>
        </authorList>
    </citation>
    <scope>NUCLEOTIDE SEQUENCE [LARGE SCALE GENOMIC DNA]</scope>
</reference>
<evidence type="ECO:0000256" key="1">
    <source>
        <dbReference type="SAM" id="MobiDB-lite"/>
    </source>
</evidence>